<accession>A0A0E9V1L1</accession>
<sequence length="43" mass="4928">MVCYSFLKGFNQRSCGGKIERSFVLPDLKPPISIISAFTYHFE</sequence>
<name>A0A0E9V1L1_ANGAN</name>
<reference evidence="1" key="2">
    <citation type="journal article" date="2015" name="Fish Shellfish Immunol.">
        <title>Early steps in the European eel (Anguilla anguilla)-Vibrio vulnificus interaction in the gills: Role of the RtxA13 toxin.</title>
        <authorList>
            <person name="Callol A."/>
            <person name="Pajuelo D."/>
            <person name="Ebbesson L."/>
            <person name="Teles M."/>
            <person name="MacKenzie S."/>
            <person name="Amaro C."/>
        </authorList>
    </citation>
    <scope>NUCLEOTIDE SEQUENCE</scope>
</reference>
<dbReference type="AlphaFoldDB" id="A0A0E9V1L1"/>
<proteinExistence type="predicted"/>
<dbReference type="EMBL" id="GBXM01036553">
    <property type="protein sequence ID" value="JAH72024.1"/>
    <property type="molecule type" value="Transcribed_RNA"/>
</dbReference>
<reference evidence="1" key="1">
    <citation type="submission" date="2014-11" db="EMBL/GenBank/DDBJ databases">
        <authorList>
            <person name="Amaro Gonzalez C."/>
        </authorList>
    </citation>
    <scope>NUCLEOTIDE SEQUENCE</scope>
</reference>
<evidence type="ECO:0000313" key="1">
    <source>
        <dbReference type="EMBL" id="JAH72024.1"/>
    </source>
</evidence>
<protein>
    <submittedName>
        <fullName evidence="1">Uncharacterized protein</fullName>
    </submittedName>
</protein>
<organism evidence="1">
    <name type="scientific">Anguilla anguilla</name>
    <name type="common">European freshwater eel</name>
    <name type="synonym">Muraena anguilla</name>
    <dbReference type="NCBI Taxonomy" id="7936"/>
    <lineage>
        <taxon>Eukaryota</taxon>
        <taxon>Metazoa</taxon>
        <taxon>Chordata</taxon>
        <taxon>Craniata</taxon>
        <taxon>Vertebrata</taxon>
        <taxon>Euteleostomi</taxon>
        <taxon>Actinopterygii</taxon>
        <taxon>Neopterygii</taxon>
        <taxon>Teleostei</taxon>
        <taxon>Anguilliformes</taxon>
        <taxon>Anguillidae</taxon>
        <taxon>Anguilla</taxon>
    </lineage>
</organism>